<evidence type="ECO:0000259" key="1">
    <source>
        <dbReference type="PROSITE" id="PS51332"/>
    </source>
</evidence>
<dbReference type="Proteomes" id="UP000022447">
    <property type="component" value="Unassembled WGS sequence"/>
</dbReference>
<proteinExistence type="predicted"/>
<feature type="domain" description="B12-binding" evidence="1">
    <location>
        <begin position="2"/>
        <end position="126"/>
    </location>
</feature>
<dbReference type="InterPro" id="IPR006158">
    <property type="entry name" value="Cobalamin-bd"/>
</dbReference>
<dbReference type="GO" id="GO:0046872">
    <property type="term" value="F:metal ion binding"/>
    <property type="evidence" value="ECO:0007669"/>
    <property type="project" value="InterPro"/>
</dbReference>
<dbReference type="SUPFAM" id="SSF52242">
    <property type="entry name" value="Cobalamin (vitamin B12)-binding domain"/>
    <property type="match status" value="1"/>
</dbReference>
<dbReference type="AlphaFoldDB" id="X7E4Z1"/>
<dbReference type="Pfam" id="PF02310">
    <property type="entry name" value="B12-binding"/>
    <property type="match status" value="1"/>
</dbReference>
<organism evidence="2 3">
    <name type="scientific">Roseivivax halodurans JCM 10272</name>
    <dbReference type="NCBI Taxonomy" id="1449350"/>
    <lineage>
        <taxon>Bacteria</taxon>
        <taxon>Pseudomonadati</taxon>
        <taxon>Pseudomonadota</taxon>
        <taxon>Alphaproteobacteria</taxon>
        <taxon>Rhodobacterales</taxon>
        <taxon>Roseobacteraceae</taxon>
        <taxon>Roseivivax</taxon>
    </lineage>
</organism>
<dbReference type="EMBL" id="JALZ01000096">
    <property type="protein sequence ID" value="ETX10243.1"/>
    <property type="molecule type" value="Genomic_DNA"/>
</dbReference>
<dbReference type="eggNOG" id="COG5012">
    <property type="taxonomic scope" value="Bacteria"/>
</dbReference>
<dbReference type="STRING" id="1449350.OCH239_22310"/>
<evidence type="ECO:0000313" key="2">
    <source>
        <dbReference type="EMBL" id="ETX10243.1"/>
    </source>
</evidence>
<dbReference type="RefSeq" id="WP_037267456.1">
    <property type="nucleotide sequence ID" value="NZ_JALZ01000096.1"/>
</dbReference>
<comment type="caution">
    <text evidence="2">The sequence shown here is derived from an EMBL/GenBank/DDBJ whole genome shotgun (WGS) entry which is preliminary data.</text>
</comment>
<protein>
    <recommendedName>
        <fullName evidence="1">B12-binding domain-containing protein</fullName>
    </recommendedName>
</protein>
<name>X7E4Z1_9RHOB</name>
<dbReference type="InterPro" id="IPR036724">
    <property type="entry name" value="Cobalamin-bd_sf"/>
</dbReference>
<accession>X7E4Z1</accession>
<keyword evidence="3" id="KW-1185">Reference proteome</keyword>
<dbReference type="GO" id="GO:0031419">
    <property type="term" value="F:cobalamin binding"/>
    <property type="evidence" value="ECO:0007669"/>
    <property type="project" value="InterPro"/>
</dbReference>
<reference evidence="2 3" key="1">
    <citation type="submission" date="2014-01" db="EMBL/GenBank/DDBJ databases">
        <title>Roseivivax halodurans JCM 10272 Genome Sequencing.</title>
        <authorList>
            <person name="Lai Q."/>
            <person name="Li G."/>
            <person name="Shao Z."/>
        </authorList>
    </citation>
    <scope>NUCLEOTIDE SEQUENCE [LARGE SCALE GENOMIC DNA]</scope>
    <source>
        <strain evidence="2 3">JCM 10272</strain>
    </source>
</reference>
<evidence type="ECO:0000313" key="3">
    <source>
        <dbReference type="Proteomes" id="UP000022447"/>
    </source>
</evidence>
<sequence>MVANLRFAMVPGEEHGIGITVAADLFRDAGWEIDLQTGIDHDALVAHVEHTQPHIIGLSLSTEQRLDALVRLVVAIRITTPSAIIGVAPATTVDAGRLQDLVDIDLVFDDAPSACRDLERLIQLRS</sequence>
<dbReference type="PROSITE" id="PS51332">
    <property type="entry name" value="B12_BINDING"/>
    <property type="match status" value="1"/>
</dbReference>
<gene>
    <name evidence="2" type="ORF">OCH239_22310</name>
</gene>
<dbReference type="Gene3D" id="3.40.50.280">
    <property type="entry name" value="Cobalamin-binding domain"/>
    <property type="match status" value="1"/>
</dbReference>